<evidence type="ECO:0000259" key="9">
    <source>
        <dbReference type="Pfam" id="PF07715"/>
    </source>
</evidence>
<dbReference type="Pfam" id="PF13715">
    <property type="entry name" value="CarbopepD_reg_2"/>
    <property type="match status" value="1"/>
</dbReference>
<dbReference type="PANTHER" id="PTHR30069:SF29">
    <property type="entry name" value="HEMOGLOBIN AND HEMOGLOBIN-HAPTOGLOBIN-BINDING PROTEIN 1-RELATED"/>
    <property type="match status" value="1"/>
</dbReference>
<accession>A0ABS3G1J7</accession>
<dbReference type="Gene3D" id="2.170.130.10">
    <property type="entry name" value="TonB-dependent receptor, plug domain"/>
    <property type="match status" value="1"/>
</dbReference>
<keyword evidence="11" id="KW-1185">Reference proteome</keyword>
<dbReference type="SUPFAM" id="SSF49464">
    <property type="entry name" value="Carboxypeptidase regulatory domain-like"/>
    <property type="match status" value="1"/>
</dbReference>
<dbReference type="NCBIfam" id="TIGR04056">
    <property type="entry name" value="OMP_RagA_SusC"/>
    <property type="match status" value="1"/>
</dbReference>
<keyword evidence="5" id="KW-0732">Signal</keyword>
<comment type="similarity">
    <text evidence="8">Belongs to the TonB-dependent receptor family.</text>
</comment>
<reference evidence="10 11" key="1">
    <citation type="submission" date="2021-03" db="EMBL/GenBank/DDBJ databases">
        <title>Muricauda lutimaris sp. nov. and Muricauda ruestringensis sp. nov, two marine members of the Flavobacteriaceae isolated from deep sea sediments of Western Pacific.</title>
        <authorList>
            <person name="Zhao S."/>
            <person name="Liu R."/>
        </authorList>
    </citation>
    <scope>NUCLEOTIDE SEQUENCE [LARGE SCALE GENOMIC DNA]</scope>
    <source>
        <strain evidence="10 11">BC31-1-A7</strain>
    </source>
</reference>
<evidence type="ECO:0000256" key="1">
    <source>
        <dbReference type="ARBA" id="ARBA00004571"/>
    </source>
</evidence>
<dbReference type="InterPro" id="IPR023997">
    <property type="entry name" value="TonB-dep_OMP_SusC/RagA_CS"/>
</dbReference>
<dbReference type="InterPro" id="IPR039426">
    <property type="entry name" value="TonB-dep_rcpt-like"/>
</dbReference>
<dbReference type="Gene3D" id="2.40.170.20">
    <property type="entry name" value="TonB-dependent receptor, beta-barrel domain"/>
    <property type="match status" value="1"/>
</dbReference>
<dbReference type="InterPro" id="IPR036942">
    <property type="entry name" value="Beta-barrel_TonB_sf"/>
</dbReference>
<name>A0ABS3G1J7_9FLAO</name>
<evidence type="ECO:0000256" key="4">
    <source>
        <dbReference type="ARBA" id="ARBA00022692"/>
    </source>
</evidence>
<keyword evidence="7 8" id="KW-0998">Cell outer membrane</keyword>
<dbReference type="PROSITE" id="PS52016">
    <property type="entry name" value="TONB_DEPENDENT_REC_3"/>
    <property type="match status" value="1"/>
</dbReference>
<sequence length="1006" mass="110193">MKQLSICMRRVSLLMLLYIFLMPSCALYMQAGTVLEPPQATVSGTVTDTSGNPLAGVNLVVESKRIGTISGLDGSFSIQASPSDVLVFSMVGFKPLTVPISGRDKIAVMLEEDVTQLGEVVLNAGYYTVTERERTGNISKVTASEIEKQPVSNPLAALQGRMAGVNITQTSGLPGAGFNIQIRGRNSIAAGNDPLYIVDGVPFASDPINNTQTSGILGGSISPLNGINPADIEKIEVLKDADATAIYGSRGANGVVLITTKKGRSGKAEVNIHLNTTLGRATRSMDLLSTPQYLEMRREAFANDGIEEYPANAHDVNGNWDQGRYTDWQKELIGGTVHRTMAQASVSGGSNGTRYLMSGTYQRENTVFPGESGYQKGSVLLNLDHSSDDGRFKLHFSGNYVVDDNDLPAADLTLTSRTLAPNAPALYDDHGELNWADNTWNNPLADLESRFSSITKTLTTNGVATYEVVKGLMAKLNMGYTDTRMKDSRILPSTRYNPYYGADSRYSVVYKGIASRASWILEPQLQWQGRAKGLKIDVLVGSTFQQEGKEQLGLYGEGFSSNHLLDDISAANYIDVNRNTHDSYRYQAVFGRVNVAYQKKYILNLTGRRDGSSRFGPGRQFANFGAIGAAWLFSEESMIKGAFPFLSFGKLRGSYGTTGNDQIGDYQFFESYGLGGVNYDGVETLVPSRLFNPDFGWERNDKLEVGLELGLWRDRILLAGNYYRNRSSNQLVGIPMPGTTGFTGLQANLDAVVQNRGVELEITSRLWDSPKFKWELGMNLSIPKNELLSFPGLETSTYADRLVVGAPLGIRKLYLSTGVDPATGVYRFRDYDGDGVISAPNDQQWIGDVGPDYFGGIVNSFGIGPFALDFLFQFKKQQNWNYIFNGSYPGLMSNKPVDVLDRWREAGDNGPIQQYTTGRNTLAVQGFNRYGSSNMAISDASFVRLKTISLMYDLPNSNDSGMDCTLYLQGHNLLTISGYRWGDPEFTGGGRLPPLRQITLGTKLTF</sequence>
<protein>
    <submittedName>
        <fullName evidence="10">SusC/RagA family TonB-linked outer membrane protein</fullName>
    </submittedName>
</protein>
<keyword evidence="6 8" id="KW-0472">Membrane</keyword>
<dbReference type="InterPro" id="IPR012910">
    <property type="entry name" value="Plug_dom"/>
</dbReference>
<gene>
    <name evidence="10" type="ORF">J0656_04520</name>
</gene>
<evidence type="ECO:0000256" key="6">
    <source>
        <dbReference type="ARBA" id="ARBA00023136"/>
    </source>
</evidence>
<dbReference type="Proteomes" id="UP000664044">
    <property type="component" value="Unassembled WGS sequence"/>
</dbReference>
<evidence type="ECO:0000256" key="5">
    <source>
        <dbReference type="ARBA" id="ARBA00022729"/>
    </source>
</evidence>
<evidence type="ECO:0000313" key="11">
    <source>
        <dbReference type="Proteomes" id="UP000664044"/>
    </source>
</evidence>
<dbReference type="RefSeq" id="WP_207031853.1">
    <property type="nucleotide sequence ID" value="NZ_JAFLNL010000002.1"/>
</dbReference>
<dbReference type="SUPFAM" id="SSF56935">
    <property type="entry name" value="Porins"/>
    <property type="match status" value="1"/>
</dbReference>
<organism evidence="10 11">
    <name type="scientific">Flagellimonas aurea</name>
    <dbReference type="NCBI Taxonomy" id="2915619"/>
    <lineage>
        <taxon>Bacteria</taxon>
        <taxon>Pseudomonadati</taxon>
        <taxon>Bacteroidota</taxon>
        <taxon>Flavobacteriia</taxon>
        <taxon>Flavobacteriales</taxon>
        <taxon>Flavobacteriaceae</taxon>
        <taxon>Flagellimonas</taxon>
    </lineage>
</organism>
<dbReference type="Pfam" id="PF07715">
    <property type="entry name" value="Plug"/>
    <property type="match status" value="1"/>
</dbReference>
<keyword evidence="3 8" id="KW-1134">Transmembrane beta strand</keyword>
<proteinExistence type="inferred from homology"/>
<evidence type="ECO:0000256" key="7">
    <source>
        <dbReference type="ARBA" id="ARBA00023237"/>
    </source>
</evidence>
<dbReference type="InterPro" id="IPR008969">
    <property type="entry name" value="CarboxyPept-like_regulatory"/>
</dbReference>
<evidence type="ECO:0000256" key="8">
    <source>
        <dbReference type="PROSITE-ProRule" id="PRU01360"/>
    </source>
</evidence>
<dbReference type="EMBL" id="JAFLNL010000002">
    <property type="protein sequence ID" value="MBO0353271.1"/>
    <property type="molecule type" value="Genomic_DNA"/>
</dbReference>
<dbReference type="InterPro" id="IPR023996">
    <property type="entry name" value="TonB-dep_OMP_SusC/RagA"/>
</dbReference>
<evidence type="ECO:0000313" key="10">
    <source>
        <dbReference type="EMBL" id="MBO0353271.1"/>
    </source>
</evidence>
<dbReference type="InterPro" id="IPR037066">
    <property type="entry name" value="Plug_dom_sf"/>
</dbReference>
<comment type="caution">
    <text evidence="10">The sequence shown here is derived from an EMBL/GenBank/DDBJ whole genome shotgun (WGS) entry which is preliminary data.</text>
</comment>
<keyword evidence="4 8" id="KW-0812">Transmembrane</keyword>
<keyword evidence="2 8" id="KW-0813">Transport</keyword>
<evidence type="ECO:0000256" key="3">
    <source>
        <dbReference type="ARBA" id="ARBA00022452"/>
    </source>
</evidence>
<dbReference type="PANTHER" id="PTHR30069">
    <property type="entry name" value="TONB-DEPENDENT OUTER MEMBRANE RECEPTOR"/>
    <property type="match status" value="1"/>
</dbReference>
<comment type="subcellular location">
    <subcellularLocation>
        <location evidence="1 8">Cell outer membrane</location>
        <topology evidence="1 8">Multi-pass membrane protein</topology>
    </subcellularLocation>
</comment>
<dbReference type="NCBIfam" id="TIGR04057">
    <property type="entry name" value="SusC_RagA_signa"/>
    <property type="match status" value="1"/>
</dbReference>
<evidence type="ECO:0000256" key="2">
    <source>
        <dbReference type="ARBA" id="ARBA00022448"/>
    </source>
</evidence>
<feature type="domain" description="TonB-dependent receptor plug" evidence="9">
    <location>
        <begin position="132"/>
        <end position="255"/>
    </location>
</feature>